<dbReference type="PROSITE" id="PS50850">
    <property type="entry name" value="MFS"/>
    <property type="match status" value="1"/>
</dbReference>
<comment type="subcellular location">
    <subcellularLocation>
        <location evidence="1">Cell membrane</location>
        <topology evidence="1">Multi-pass membrane protein</topology>
    </subcellularLocation>
</comment>
<dbReference type="Gene3D" id="1.20.1250.20">
    <property type="entry name" value="MFS general substrate transporter like domains"/>
    <property type="match status" value="1"/>
</dbReference>
<dbReference type="Pfam" id="PF07690">
    <property type="entry name" value="MFS_1"/>
    <property type="match status" value="1"/>
</dbReference>
<evidence type="ECO:0000256" key="5">
    <source>
        <dbReference type="SAM" id="MobiDB-lite"/>
    </source>
</evidence>
<feature type="transmembrane region" description="Helical" evidence="6">
    <location>
        <begin position="424"/>
        <end position="442"/>
    </location>
</feature>
<organism evidence="8 9">
    <name type="scientific">Cellulomonas chengniuliangii</name>
    <dbReference type="NCBI Taxonomy" id="2968084"/>
    <lineage>
        <taxon>Bacteria</taxon>
        <taxon>Bacillati</taxon>
        <taxon>Actinomycetota</taxon>
        <taxon>Actinomycetes</taxon>
        <taxon>Micrococcales</taxon>
        <taxon>Cellulomonadaceae</taxon>
        <taxon>Cellulomonas</taxon>
    </lineage>
</organism>
<feature type="transmembrane region" description="Helical" evidence="6">
    <location>
        <begin position="257"/>
        <end position="279"/>
    </location>
</feature>
<feature type="region of interest" description="Disordered" evidence="5">
    <location>
        <begin position="479"/>
        <end position="502"/>
    </location>
</feature>
<dbReference type="InterPro" id="IPR036259">
    <property type="entry name" value="MFS_trans_sf"/>
</dbReference>
<evidence type="ECO:0000256" key="4">
    <source>
        <dbReference type="ARBA" id="ARBA00023136"/>
    </source>
</evidence>
<keyword evidence="4 6" id="KW-0472">Membrane</keyword>
<dbReference type="Proteomes" id="UP001316189">
    <property type="component" value="Chromosome"/>
</dbReference>
<evidence type="ECO:0000256" key="3">
    <source>
        <dbReference type="ARBA" id="ARBA00022989"/>
    </source>
</evidence>
<feature type="transmembrane region" description="Helical" evidence="6">
    <location>
        <begin position="118"/>
        <end position="139"/>
    </location>
</feature>
<gene>
    <name evidence="8" type="ORF">NP064_00565</name>
</gene>
<keyword evidence="9" id="KW-1185">Reference proteome</keyword>
<feature type="transmembrane region" description="Helical" evidence="6">
    <location>
        <begin position="27"/>
        <end position="50"/>
    </location>
</feature>
<accession>A0ABY5L1Y3</accession>
<feature type="domain" description="Major facilitator superfamily (MFS) profile" evidence="7">
    <location>
        <begin position="28"/>
        <end position="475"/>
    </location>
</feature>
<dbReference type="SUPFAM" id="SSF103473">
    <property type="entry name" value="MFS general substrate transporter"/>
    <property type="match status" value="1"/>
</dbReference>
<evidence type="ECO:0000256" key="6">
    <source>
        <dbReference type="SAM" id="Phobius"/>
    </source>
</evidence>
<evidence type="ECO:0000256" key="2">
    <source>
        <dbReference type="ARBA" id="ARBA00022692"/>
    </source>
</evidence>
<feature type="transmembrane region" description="Helical" evidence="6">
    <location>
        <begin position="62"/>
        <end position="84"/>
    </location>
</feature>
<feature type="transmembrane region" description="Helical" evidence="6">
    <location>
        <begin position="448"/>
        <end position="471"/>
    </location>
</feature>
<feature type="transmembrane region" description="Helical" evidence="6">
    <location>
        <begin position="93"/>
        <end position="112"/>
    </location>
</feature>
<evidence type="ECO:0000313" key="8">
    <source>
        <dbReference type="EMBL" id="UUI75460.1"/>
    </source>
</evidence>
<dbReference type="InterPro" id="IPR020846">
    <property type="entry name" value="MFS_dom"/>
</dbReference>
<evidence type="ECO:0000313" key="9">
    <source>
        <dbReference type="Proteomes" id="UP001316189"/>
    </source>
</evidence>
<reference evidence="8 9" key="1">
    <citation type="submission" date="2022-07" db="EMBL/GenBank/DDBJ databases">
        <title>Novel species in genus cellulomonas.</title>
        <authorList>
            <person name="Ye L."/>
        </authorList>
    </citation>
    <scope>NUCLEOTIDE SEQUENCE [LARGE SCALE GENOMIC DNA]</scope>
    <source>
        <strain evidence="9">zg-Y338</strain>
    </source>
</reference>
<feature type="transmembrane region" description="Helical" evidence="6">
    <location>
        <begin position="381"/>
        <end position="403"/>
    </location>
</feature>
<dbReference type="PANTHER" id="PTHR23501:SF154">
    <property type="entry name" value="MULTIDRUG-EFFLUX TRANSPORTER RV1634-RELATED"/>
    <property type="match status" value="1"/>
</dbReference>
<evidence type="ECO:0000259" key="7">
    <source>
        <dbReference type="PROSITE" id="PS50850"/>
    </source>
</evidence>
<evidence type="ECO:0000256" key="1">
    <source>
        <dbReference type="ARBA" id="ARBA00004651"/>
    </source>
</evidence>
<feature type="transmembrane region" description="Helical" evidence="6">
    <location>
        <begin position="291"/>
        <end position="312"/>
    </location>
</feature>
<dbReference type="RefSeq" id="WP_227568444.1">
    <property type="nucleotide sequence ID" value="NZ_CP101988.1"/>
</dbReference>
<feature type="region of interest" description="Disordered" evidence="5">
    <location>
        <begin position="206"/>
        <end position="227"/>
    </location>
</feature>
<dbReference type="EMBL" id="CP101988">
    <property type="protein sequence ID" value="UUI75460.1"/>
    <property type="molecule type" value="Genomic_DNA"/>
</dbReference>
<feature type="transmembrane region" description="Helical" evidence="6">
    <location>
        <begin position="179"/>
        <end position="197"/>
    </location>
</feature>
<feature type="transmembrane region" description="Helical" evidence="6">
    <location>
        <begin position="352"/>
        <end position="375"/>
    </location>
</feature>
<feature type="compositionally biased region" description="Low complexity" evidence="5">
    <location>
        <begin position="479"/>
        <end position="490"/>
    </location>
</feature>
<dbReference type="InterPro" id="IPR011701">
    <property type="entry name" value="MFS"/>
</dbReference>
<sequence length="502" mass="49995">MTAPSGSTPPTGALATNTSPWRGAHRIVTVGLVALASLSAFEALAVSTAMPTVAAALDGFSLYAMAFAAPIASGVVGMTVAGLWADRRGPGPALVWGVVLFVAGVLVAGLAHTMPMLVVGRVVQGIGSGLETVAMYVVVARAYPAAVRPRVFAAFAAAWVIPGVVGPLIAGLMVEHLGWRWVFLAVPALAIPALLAVRPALAGLGPAPRDAEDPEDEDAPAEPRGRTGPRRLLLLSVVAATAVIALHHGGQQSGASAVVWIVVAGAALVVGLPPLLPVGTLRSGRGLPTVILLRGLMSAAFFGGEVFLPLLLQTRHSLSPSGAGAVLTFAAVTWSLGSAVRGRATGWKDTTFLRGGTLGMAAGIVLAALLVAPATPVALGYAGWALAGFGIGLAMPTTSVLTLQLSAPAEQGSNSSALQIMDSVATALALALAGSLFTALGGESSDSAFVAGFAVAAAIALLGTALSGRVLPARGLGARPPAPGAVPGRTAPEHGSPPLSTM</sequence>
<dbReference type="PRINTS" id="PR01036">
    <property type="entry name" value="TCRTETB"/>
</dbReference>
<feature type="transmembrane region" description="Helical" evidence="6">
    <location>
        <begin position="318"/>
        <end position="340"/>
    </location>
</feature>
<dbReference type="PANTHER" id="PTHR23501">
    <property type="entry name" value="MAJOR FACILITATOR SUPERFAMILY"/>
    <property type="match status" value="1"/>
</dbReference>
<keyword evidence="3 6" id="KW-1133">Transmembrane helix</keyword>
<feature type="transmembrane region" description="Helical" evidence="6">
    <location>
        <begin position="151"/>
        <end position="173"/>
    </location>
</feature>
<feature type="transmembrane region" description="Helical" evidence="6">
    <location>
        <begin position="232"/>
        <end position="251"/>
    </location>
</feature>
<keyword evidence="2 6" id="KW-0812">Transmembrane</keyword>
<protein>
    <submittedName>
        <fullName evidence="8">MFS transporter</fullName>
    </submittedName>
</protein>
<proteinExistence type="predicted"/>
<name>A0ABY5L1Y3_9CELL</name>